<name>A0A0X3PRN7_SCHSO</name>
<gene>
    <name evidence="1" type="ORF">TR148979</name>
</gene>
<dbReference type="AlphaFoldDB" id="A0A0X3PRN7"/>
<reference evidence="1" key="1">
    <citation type="submission" date="2016-01" db="EMBL/GenBank/DDBJ databases">
        <title>Reference transcriptome for the parasite Schistocephalus solidus: insights into the molecular evolution of parasitism.</title>
        <authorList>
            <person name="Hebert F.O."/>
            <person name="Grambauer S."/>
            <person name="Barber I."/>
            <person name="Landry C.R."/>
            <person name="Aubin-Horth N."/>
        </authorList>
    </citation>
    <scope>NUCLEOTIDE SEQUENCE</scope>
</reference>
<dbReference type="EMBL" id="GEEE01009027">
    <property type="protein sequence ID" value="JAP54198.1"/>
    <property type="molecule type" value="Transcribed_RNA"/>
</dbReference>
<protein>
    <submittedName>
        <fullName evidence="1">Uncharacterized protein</fullName>
    </submittedName>
</protein>
<proteinExistence type="predicted"/>
<evidence type="ECO:0000313" key="1">
    <source>
        <dbReference type="EMBL" id="JAP54198.1"/>
    </source>
</evidence>
<feature type="non-terminal residue" evidence="1">
    <location>
        <position position="337"/>
    </location>
</feature>
<sequence>MVKRRVRRARLEKVERKYDQEDSETSIVLSSNCQFKHDKRKDRKSKLKEAKLNFKRICQDFVNVDQVEKPVLQLPQSLPMASVAEATLAYVSSFVNTLLNIFENQASLHRVCDVYCDNVTVTFQVTPHILEKTATTDLPNRQTRKNYTRDDMLVYLLFSSNLLKGSWPLPSWAWAADCQTGEKNLDKKRRKEQRSLQKFQLENERRIKKSIRKRRFTSISQFQGTLSTQFFAANSWEVQQLYALVPQLIAIRDDSTTTIDIVESGPYGVFFRLTTLSLEIPLPIPNKRYLVPQMPLVRWVHRTIILRPPPVDKICHEDVCVIPVTETAQERHSGVIQ</sequence>
<accession>A0A0X3PRN7</accession>
<organism evidence="1">
    <name type="scientific">Schistocephalus solidus</name>
    <name type="common">Tapeworm</name>
    <dbReference type="NCBI Taxonomy" id="70667"/>
    <lineage>
        <taxon>Eukaryota</taxon>
        <taxon>Metazoa</taxon>
        <taxon>Spiralia</taxon>
        <taxon>Lophotrochozoa</taxon>
        <taxon>Platyhelminthes</taxon>
        <taxon>Cestoda</taxon>
        <taxon>Eucestoda</taxon>
        <taxon>Diphyllobothriidea</taxon>
        <taxon>Diphyllobothriidae</taxon>
        <taxon>Schistocephalus</taxon>
    </lineage>
</organism>